<dbReference type="EMBL" id="JACKTY010000040">
    <property type="protein sequence ID" value="MCV7229221.1"/>
    <property type="molecule type" value="Genomic_DNA"/>
</dbReference>
<sequence>MHTVIRPYATAGVALIGAAVIAVTPVAPPVPDLHSPAFSHAAVGLAASVNPIATWAETVQQAIENSVGLGAMVWNNPAPILSQIIANQVDTATALGAALQTAAQGLAEQLSPDNPDGAPALLRTAIEQFRNGQISDGVQSLWYAFTAPLLGAVFPLLSEAVPLLANSFDNLAKAARALTDIGTTAALSLSLLNAPYAVLSAAGSALQDIFDSIRAGNVADTVLHILDVPGKLTGALLNGFNGTAGLLSPGTGPVDSGPIGALLRLRNIIAEAIAPQTSPTPSILTTRTESTAMTFTLATTQVQGSAATPANATEPATAAPSTSPDSMTVHSPAAASELVPTEPATGIETTEAVTTAPKKPTFTLPTVAQPKSTRPTPRLPAPKTTTPSGIKSATPASNLPAGSDTATSSPKPHRAKVSEPGSNADGTAA</sequence>
<evidence type="ECO:0000313" key="3">
    <source>
        <dbReference type="Proteomes" id="UP001526201"/>
    </source>
</evidence>
<dbReference type="RefSeq" id="WP_264070431.1">
    <property type="nucleotide sequence ID" value="NZ_JACKTY010000040.1"/>
</dbReference>
<feature type="compositionally biased region" description="Low complexity" evidence="1">
    <location>
        <begin position="305"/>
        <end position="326"/>
    </location>
</feature>
<feature type="region of interest" description="Disordered" evidence="1">
    <location>
        <begin position="304"/>
        <end position="429"/>
    </location>
</feature>
<feature type="compositionally biased region" description="Polar residues" evidence="1">
    <location>
        <begin position="420"/>
        <end position="429"/>
    </location>
</feature>
<accession>A0ABT3CI67</accession>
<reference evidence="2 3" key="1">
    <citation type="journal article" date="2022" name="BMC Genomics">
        <title>Comparative genome analysis of mycobacteria focusing on tRNA and non-coding RNA.</title>
        <authorList>
            <person name="Behra P.R.K."/>
            <person name="Pettersson B.M.F."/>
            <person name="Ramesh M."/>
            <person name="Das S."/>
            <person name="Dasgupta S."/>
            <person name="Kirsebom L.A."/>
        </authorList>
    </citation>
    <scope>NUCLEOTIDE SEQUENCE [LARGE SCALE GENOMIC DNA]</scope>
    <source>
        <strain evidence="2 3">DSM 44078</strain>
    </source>
</reference>
<protein>
    <recommendedName>
        <fullName evidence="4">PE-PGRS family protein</fullName>
    </recommendedName>
</protein>
<keyword evidence="3" id="KW-1185">Reference proteome</keyword>
<comment type="caution">
    <text evidence="2">The sequence shown here is derived from an EMBL/GenBank/DDBJ whole genome shotgun (WGS) entry which is preliminary data.</text>
</comment>
<evidence type="ECO:0000313" key="2">
    <source>
        <dbReference type="EMBL" id="MCV7229221.1"/>
    </source>
</evidence>
<name>A0ABT3CI67_9MYCO</name>
<organism evidence="2 3">
    <name type="scientific">Mycolicibacterium komossense</name>
    <dbReference type="NCBI Taxonomy" id="1779"/>
    <lineage>
        <taxon>Bacteria</taxon>
        <taxon>Bacillati</taxon>
        <taxon>Actinomycetota</taxon>
        <taxon>Actinomycetes</taxon>
        <taxon>Mycobacteriales</taxon>
        <taxon>Mycobacteriaceae</taxon>
        <taxon>Mycolicibacterium</taxon>
    </lineage>
</organism>
<feature type="compositionally biased region" description="Polar residues" evidence="1">
    <location>
        <begin position="363"/>
        <end position="375"/>
    </location>
</feature>
<proteinExistence type="predicted"/>
<dbReference type="Proteomes" id="UP001526201">
    <property type="component" value="Unassembled WGS sequence"/>
</dbReference>
<evidence type="ECO:0008006" key="4">
    <source>
        <dbReference type="Google" id="ProtNLM"/>
    </source>
</evidence>
<feature type="compositionally biased region" description="Polar residues" evidence="1">
    <location>
        <begin position="383"/>
        <end position="397"/>
    </location>
</feature>
<evidence type="ECO:0000256" key="1">
    <source>
        <dbReference type="SAM" id="MobiDB-lite"/>
    </source>
</evidence>
<gene>
    <name evidence="2" type="ORF">H7J73_24730</name>
</gene>